<dbReference type="PIRSF" id="PIRSF016958">
    <property type="entry name" value="DUF858_MeTrfase_lik"/>
    <property type="match status" value="1"/>
</dbReference>
<dbReference type="GO" id="GO:0005737">
    <property type="term" value="C:cytoplasm"/>
    <property type="evidence" value="ECO:0007669"/>
    <property type="project" value="TreeGrafter"/>
</dbReference>
<sequence>MVRDENQFTPLSEQTPTELRPDASIDQVAAIEYWSTQTSDVDGMLGGYPQVSRIDLQGSANFLAKLCTRSKEHPKTKRLGRVVDCGAGIGRVTLGFLYKVAEIIDIVEPVEKFTKEIKGGYSFRELREEGRLGDVYTQGLESWTPSRSYDMIWHQWCLSQLTDAQVAECLQRLKQFLRSGGWMIVKENITTHSLGNDVYDETDSSVTRTDEKLRALFKKAGLKIVATELQRGFPKILYSVRMYALQPDVVSNPSP</sequence>
<comment type="catalytic activity">
    <reaction evidence="10">
        <text>N-terminal L-alanyl-L-prolyl-L-lysyl-[protein] + 3 S-adenosyl-L-methionine = N-terminal N,N,N-trimethyl-L-alanyl-L-prolyl-L-lysyl-[protein] + 3 S-adenosyl-L-homocysteine + 3 H(+)</text>
        <dbReference type="Rhea" id="RHEA:54712"/>
        <dbReference type="Rhea" id="RHEA-COMP:13785"/>
        <dbReference type="Rhea" id="RHEA-COMP:13971"/>
        <dbReference type="ChEBI" id="CHEBI:15378"/>
        <dbReference type="ChEBI" id="CHEBI:57856"/>
        <dbReference type="ChEBI" id="CHEBI:59789"/>
        <dbReference type="ChEBI" id="CHEBI:138057"/>
        <dbReference type="ChEBI" id="CHEBI:138315"/>
        <dbReference type="EC" id="2.1.1.244"/>
    </reaction>
</comment>
<keyword evidence="3" id="KW-0808">Transferase</keyword>
<evidence type="ECO:0000256" key="4">
    <source>
        <dbReference type="ARBA" id="ARBA00022691"/>
    </source>
</evidence>
<comment type="catalytic activity">
    <reaction evidence="9">
        <text>N-terminal L-prolyl-L-prolyl-L-lysyl-[protein] + 2 S-adenosyl-L-methionine = N-terminal N,N-dimethyl-L-prolyl-L-prolyl-L-lysyl-[protein] + 2 S-adenosyl-L-homocysteine + 2 H(+)</text>
        <dbReference type="Rhea" id="RHEA:54736"/>
        <dbReference type="Rhea" id="RHEA-COMP:13787"/>
        <dbReference type="Rhea" id="RHEA-COMP:13974"/>
        <dbReference type="ChEBI" id="CHEBI:15378"/>
        <dbReference type="ChEBI" id="CHEBI:57856"/>
        <dbReference type="ChEBI" id="CHEBI:59789"/>
        <dbReference type="ChEBI" id="CHEBI:138059"/>
        <dbReference type="ChEBI" id="CHEBI:138318"/>
        <dbReference type="EC" id="2.1.1.244"/>
    </reaction>
</comment>
<evidence type="ECO:0000313" key="12">
    <source>
        <dbReference type="EMBL" id="KAF2228564.1"/>
    </source>
</evidence>
<evidence type="ECO:0000256" key="9">
    <source>
        <dbReference type="ARBA" id="ARBA00047885"/>
    </source>
</evidence>
<evidence type="ECO:0000256" key="3">
    <source>
        <dbReference type="ARBA" id="ARBA00022679"/>
    </source>
</evidence>
<evidence type="ECO:0000256" key="7">
    <source>
        <dbReference type="ARBA" id="ARBA00043129"/>
    </source>
</evidence>
<gene>
    <name evidence="12" type="ORF">EV356DRAFT_537984</name>
</gene>
<evidence type="ECO:0000256" key="10">
    <source>
        <dbReference type="ARBA" id="ARBA00048167"/>
    </source>
</evidence>
<feature type="binding site" evidence="11">
    <location>
        <position position="86"/>
    </location>
    <ligand>
        <name>S-adenosyl-L-methionine</name>
        <dbReference type="ChEBI" id="CHEBI:59789"/>
    </ligand>
</feature>
<protein>
    <recommendedName>
        <fullName evidence="6">Alpha N-terminal protein methyltransferase 1</fullName>
        <ecNumber evidence="5">2.1.1.244</ecNumber>
    </recommendedName>
    <alternativeName>
        <fullName evidence="7">X-Pro-Lys N-terminal protein methyltransferase 1</fullName>
    </alternativeName>
</protein>
<dbReference type="EC" id="2.1.1.244" evidence="5"/>
<dbReference type="GO" id="GO:0071885">
    <property type="term" value="F:N-terminal protein N-methyltransferase activity"/>
    <property type="evidence" value="ECO:0007669"/>
    <property type="project" value="UniProtKB-EC"/>
</dbReference>
<dbReference type="GO" id="GO:0032259">
    <property type="term" value="P:methylation"/>
    <property type="evidence" value="ECO:0007669"/>
    <property type="project" value="UniProtKB-KW"/>
</dbReference>
<evidence type="ECO:0000256" key="6">
    <source>
        <dbReference type="ARBA" id="ARBA00039449"/>
    </source>
</evidence>
<dbReference type="SUPFAM" id="SSF53335">
    <property type="entry name" value="S-adenosyl-L-methionine-dependent methyltransferases"/>
    <property type="match status" value="1"/>
</dbReference>
<dbReference type="CDD" id="cd02440">
    <property type="entry name" value="AdoMet_MTases"/>
    <property type="match status" value="1"/>
</dbReference>
<organism evidence="12 13">
    <name type="scientific">Viridothelium virens</name>
    <name type="common">Speckled blister lichen</name>
    <name type="synonym">Trypethelium virens</name>
    <dbReference type="NCBI Taxonomy" id="1048519"/>
    <lineage>
        <taxon>Eukaryota</taxon>
        <taxon>Fungi</taxon>
        <taxon>Dikarya</taxon>
        <taxon>Ascomycota</taxon>
        <taxon>Pezizomycotina</taxon>
        <taxon>Dothideomycetes</taxon>
        <taxon>Dothideomycetes incertae sedis</taxon>
        <taxon>Trypetheliales</taxon>
        <taxon>Trypetheliaceae</taxon>
        <taxon>Viridothelium</taxon>
    </lineage>
</organism>
<feature type="binding site" evidence="11">
    <location>
        <position position="155"/>
    </location>
    <ligand>
        <name>S-adenosyl-L-methionine</name>
        <dbReference type="ChEBI" id="CHEBI:59789"/>
    </ligand>
</feature>
<dbReference type="AlphaFoldDB" id="A0A6A6GS14"/>
<feature type="binding site" evidence="11">
    <location>
        <position position="91"/>
    </location>
    <ligand>
        <name>S-adenosyl-L-methionine</name>
        <dbReference type="ChEBI" id="CHEBI:59789"/>
    </ligand>
</feature>
<dbReference type="PANTHER" id="PTHR12753:SF0">
    <property type="entry name" value="ALPHA N-TERMINAL PROTEIN METHYLTRANSFERASE 1"/>
    <property type="match status" value="1"/>
</dbReference>
<dbReference type="InterPro" id="IPR008576">
    <property type="entry name" value="MeTrfase_NTM1"/>
</dbReference>
<dbReference type="OrthoDB" id="1298661at2759"/>
<evidence type="ECO:0000256" key="5">
    <source>
        <dbReference type="ARBA" id="ARBA00039112"/>
    </source>
</evidence>
<evidence type="ECO:0000256" key="2">
    <source>
        <dbReference type="ARBA" id="ARBA00022603"/>
    </source>
</evidence>
<evidence type="ECO:0000256" key="11">
    <source>
        <dbReference type="PIRSR" id="PIRSR016958-1"/>
    </source>
</evidence>
<dbReference type="InterPro" id="IPR029063">
    <property type="entry name" value="SAM-dependent_MTases_sf"/>
</dbReference>
<comment type="similarity">
    <text evidence="1">Belongs to the methyltransferase superfamily. NTM1 family.</text>
</comment>
<dbReference type="Gene3D" id="3.40.50.150">
    <property type="entry name" value="Vaccinia Virus protein VP39"/>
    <property type="match status" value="1"/>
</dbReference>
<evidence type="ECO:0000256" key="1">
    <source>
        <dbReference type="ARBA" id="ARBA00009059"/>
    </source>
</evidence>
<keyword evidence="4 11" id="KW-0949">S-adenosyl-L-methionine</keyword>
<dbReference type="EMBL" id="ML991910">
    <property type="protein sequence ID" value="KAF2228564.1"/>
    <property type="molecule type" value="Genomic_DNA"/>
</dbReference>
<accession>A0A6A6GS14</accession>
<evidence type="ECO:0000313" key="13">
    <source>
        <dbReference type="Proteomes" id="UP000800092"/>
    </source>
</evidence>
<comment type="catalytic activity">
    <reaction evidence="8">
        <text>N-terminal L-seryl-L-prolyl-L-lysyl-[protein] + 3 S-adenosyl-L-methionine = N-terminal N,N,N-trimethyl-L-seryl-L-prolyl-L-lysyl-[protein] + 3 S-adenosyl-L-homocysteine + 3 H(+)</text>
        <dbReference type="Rhea" id="RHEA:54724"/>
        <dbReference type="Rhea" id="RHEA-COMP:13789"/>
        <dbReference type="Rhea" id="RHEA-COMP:13973"/>
        <dbReference type="ChEBI" id="CHEBI:15378"/>
        <dbReference type="ChEBI" id="CHEBI:57856"/>
        <dbReference type="ChEBI" id="CHEBI:59789"/>
        <dbReference type="ChEBI" id="CHEBI:138061"/>
        <dbReference type="ChEBI" id="CHEBI:138317"/>
        <dbReference type="EC" id="2.1.1.244"/>
    </reaction>
</comment>
<reference evidence="12" key="1">
    <citation type="journal article" date="2020" name="Stud. Mycol.">
        <title>101 Dothideomycetes genomes: a test case for predicting lifestyles and emergence of pathogens.</title>
        <authorList>
            <person name="Haridas S."/>
            <person name="Albert R."/>
            <person name="Binder M."/>
            <person name="Bloem J."/>
            <person name="Labutti K."/>
            <person name="Salamov A."/>
            <person name="Andreopoulos B."/>
            <person name="Baker S."/>
            <person name="Barry K."/>
            <person name="Bills G."/>
            <person name="Bluhm B."/>
            <person name="Cannon C."/>
            <person name="Castanera R."/>
            <person name="Culley D."/>
            <person name="Daum C."/>
            <person name="Ezra D."/>
            <person name="Gonzalez J."/>
            <person name="Henrissat B."/>
            <person name="Kuo A."/>
            <person name="Liang C."/>
            <person name="Lipzen A."/>
            <person name="Lutzoni F."/>
            <person name="Magnuson J."/>
            <person name="Mondo S."/>
            <person name="Nolan M."/>
            <person name="Ohm R."/>
            <person name="Pangilinan J."/>
            <person name="Park H.-J."/>
            <person name="Ramirez L."/>
            <person name="Alfaro M."/>
            <person name="Sun H."/>
            <person name="Tritt A."/>
            <person name="Yoshinaga Y."/>
            <person name="Zwiers L.-H."/>
            <person name="Turgeon B."/>
            <person name="Goodwin S."/>
            <person name="Spatafora J."/>
            <person name="Crous P."/>
            <person name="Grigoriev I."/>
        </authorList>
    </citation>
    <scope>NUCLEOTIDE SEQUENCE</scope>
    <source>
        <strain evidence="12">Tuck. ex Michener</strain>
    </source>
</reference>
<proteinExistence type="inferred from homology"/>
<dbReference type="Proteomes" id="UP000800092">
    <property type="component" value="Unassembled WGS sequence"/>
</dbReference>
<dbReference type="Pfam" id="PF05891">
    <property type="entry name" value="Methyltransf_PK"/>
    <property type="match status" value="1"/>
</dbReference>
<dbReference type="PANTHER" id="PTHR12753">
    <property type="entry name" value="AD-003 - RELATED"/>
    <property type="match status" value="1"/>
</dbReference>
<keyword evidence="2" id="KW-0489">Methyltransferase</keyword>
<name>A0A6A6GS14_VIRVR</name>
<keyword evidence="13" id="KW-1185">Reference proteome</keyword>
<evidence type="ECO:0000256" key="8">
    <source>
        <dbReference type="ARBA" id="ARBA00047306"/>
    </source>
</evidence>